<evidence type="ECO:0000313" key="2">
    <source>
        <dbReference type="Proteomes" id="UP001153678"/>
    </source>
</evidence>
<name>A0A9W4SCS7_9GLOM</name>
<comment type="caution">
    <text evidence="1">The sequence shown here is derived from an EMBL/GenBank/DDBJ whole genome shotgun (WGS) entry which is preliminary data.</text>
</comment>
<dbReference type="InterPro" id="IPR009057">
    <property type="entry name" value="Homeodomain-like_sf"/>
</dbReference>
<protein>
    <submittedName>
        <fullName evidence="1">12316_t:CDS:1</fullName>
    </submittedName>
</protein>
<keyword evidence="2" id="KW-1185">Reference proteome</keyword>
<accession>A0A9W4SCS7</accession>
<dbReference type="OrthoDB" id="2304176at2759"/>
<dbReference type="Proteomes" id="UP001153678">
    <property type="component" value="Unassembled WGS sequence"/>
</dbReference>
<gene>
    <name evidence="1" type="ORF">FWILDA_LOCUS1555</name>
</gene>
<sequence>MKSKFDPDSEKIIIDYMKFHEHVKNPFAKLSKIIPFKPKQISHHWWNVLDPRIDQDPISNEEKDFIYRWVENANAQNSIIQWKDLKMEIQKNFGKFRTRNHLKNIWYSKERRLVRIARVGISRNY</sequence>
<organism evidence="1 2">
    <name type="scientific">Funneliformis geosporum</name>
    <dbReference type="NCBI Taxonomy" id="1117311"/>
    <lineage>
        <taxon>Eukaryota</taxon>
        <taxon>Fungi</taxon>
        <taxon>Fungi incertae sedis</taxon>
        <taxon>Mucoromycota</taxon>
        <taxon>Glomeromycotina</taxon>
        <taxon>Glomeromycetes</taxon>
        <taxon>Glomerales</taxon>
        <taxon>Glomeraceae</taxon>
        <taxon>Funneliformis</taxon>
    </lineage>
</organism>
<dbReference type="SUPFAM" id="SSF46689">
    <property type="entry name" value="Homeodomain-like"/>
    <property type="match status" value="1"/>
</dbReference>
<dbReference type="EMBL" id="CAMKVN010000154">
    <property type="protein sequence ID" value="CAI2164412.1"/>
    <property type="molecule type" value="Genomic_DNA"/>
</dbReference>
<proteinExistence type="predicted"/>
<reference evidence="1" key="1">
    <citation type="submission" date="2022-08" db="EMBL/GenBank/DDBJ databases">
        <authorList>
            <person name="Kallberg Y."/>
            <person name="Tangrot J."/>
            <person name="Rosling A."/>
        </authorList>
    </citation>
    <scope>NUCLEOTIDE SEQUENCE</scope>
    <source>
        <strain evidence="1">Wild A</strain>
    </source>
</reference>
<dbReference type="AlphaFoldDB" id="A0A9W4SCS7"/>
<evidence type="ECO:0000313" key="1">
    <source>
        <dbReference type="EMBL" id="CAI2164412.1"/>
    </source>
</evidence>